<evidence type="ECO:0000313" key="1">
    <source>
        <dbReference type="EMBL" id="GBP34558.1"/>
    </source>
</evidence>
<dbReference type="EMBL" id="BGZK01000290">
    <property type="protein sequence ID" value="GBP34558.1"/>
    <property type="molecule type" value="Genomic_DNA"/>
</dbReference>
<reference evidence="1 2" key="1">
    <citation type="journal article" date="2019" name="Commun. Biol.">
        <title>The bagworm genome reveals a unique fibroin gene that provides high tensile strength.</title>
        <authorList>
            <person name="Kono N."/>
            <person name="Nakamura H."/>
            <person name="Ohtoshi R."/>
            <person name="Tomita M."/>
            <person name="Numata K."/>
            <person name="Arakawa K."/>
        </authorList>
    </citation>
    <scope>NUCLEOTIDE SEQUENCE [LARGE SCALE GENOMIC DNA]</scope>
</reference>
<proteinExistence type="predicted"/>
<protein>
    <submittedName>
        <fullName evidence="1">Uncharacterized protein</fullName>
    </submittedName>
</protein>
<sequence>MEINIQIRVRSPTQDLRNVLQLGAEQGENRILDGGAGAGAGPAPGAHKGRAAGIQLAPMFSPVGPSTIIYVGGQPAPAAIFMVAYTINCGLVSVGTAECRDIRFYVLCLYFRSRTLEVAACARALIRRRRARTEAVKPPALAHSSRGSLLTARGGARPPNDRHCDNLRVIFRLFWLIEIFPSPPLLLFLTALADRCIAPAVGFSACRCRCGQTPPPLDVNYCSAPVMQFDRTTARRPTSYDLASRELMPAVGR</sequence>
<dbReference type="Proteomes" id="UP000299102">
    <property type="component" value="Unassembled WGS sequence"/>
</dbReference>
<dbReference type="AlphaFoldDB" id="A0A4C1V6T8"/>
<gene>
    <name evidence="1" type="ORF">EVAR_85278_1</name>
</gene>
<evidence type="ECO:0000313" key="2">
    <source>
        <dbReference type="Proteomes" id="UP000299102"/>
    </source>
</evidence>
<name>A0A4C1V6T8_EUMVA</name>
<accession>A0A4C1V6T8</accession>
<comment type="caution">
    <text evidence="1">The sequence shown here is derived from an EMBL/GenBank/DDBJ whole genome shotgun (WGS) entry which is preliminary data.</text>
</comment>
<organism evidence="1 2">
    <name type="scientific">Eumeta variegata</name>
    <name type="common">Bagworm moth</name>
    <name type="synonym">Eumeta japonica</name>
    <dbReference type="NCBI Taxonomy" id="151549"/>
    <lineage>
        <taxon>Eukaryota</taxon>
        <taxon>Metazoa</taxon>
        <taxon>Ecdysozoa</taxon>
        <taxon>Arthropoda</taxon>
        <taxon>Hexapoda</taxon>
        <taxon>Insecta</taxon>
        <taxon>Pterygota</taxon>
        <taxon>Neoptera</taxon>
        <taxon>Endopterygota</taxon>
        <taxon>Lepidoptera</taxon>
        <taxon>Glossata</taxon>
        <taxon>Ditrysia</taxon>
        <taxon>Tineoidea</taxon>
        <taxon>Psychidae</taxon>
        <taxon>Oiketicinae</taxon>
        <taxon>Eumeta</taxon>
    </lineage>
</organism>
<keyword evidence="2" id="KW-1185">Reference proteome</keyword>